<reference evidence="3" key="1">
    <citation type="journal article" date="2019" name="Int. J. Syst. Evol. Microbiol.">
        <title>The Global Catalogue of Microorganisms (GCM) 10K type strain sequencing project: providing services to taxonomists for standard genome sequencing and annotation.</title>
        <authorList>
            <consortium name="The Broad Institute Genomics Platform"/>
            <consortium name="The Broad Institute Genome Sequencing Center for Infectious Disease"/>
            <person name="Wu L."/>
            <person name="Ma J."/>
        </authorList>
    </citation>
    <scope>NUCLEOTIDE SEQUENCE [LARGE SCALE GENOMIC DNA]</scope>
    <source>
        <strain evidence="3">KCTC 42805</strain>
    </source>
</reference>
<evidence type="ECO:0000313" key="2">
    <source>
        <dbReference type="EMBL" id="MFD2572594.1"/>
    </source>
</evidence>
<dbReference type="Proteomes" id="UP001597469">
    <property type="component" value="Unassembled WGS sequence"/>
</dbReference>
<keyword evidence="1" id="KW-0812">Transmembrane</keyword>
<proteinExistence type="predicted"/>
<keyword evidence="1" id="KW-0472">Membrane</keyword>
<feature type="transmembrane region" description="Helical" evidence="1">
    <location>
        <begin position="12"/>
        <end position="45"/>
    </location>
</feature>
<gene>
    <name evidence="2" type="ORF">ACFSUS_18285</name>
</gene>
<organism evidence="2 3">
    <name type="scientific">Spirosoma soli</name>
    <dbReference type="NCBI Taxonomy" id="1770529"/>
    <lineage>
        <taxon>Bacteria</taxon>
        <taxon>Pseudomonadati</taxon>
        <taxon>Bacteroidota</taxon>
        <taxon>Cytophagia</taxon>
        <taxon>Cytophagales</taxon>
        <taxon>Cytophagaceae</taxon>
        <taxon>Spirosoma</taxon>
    </lineage>
</organism>
<accession>A0ABW5M871</accession>
<keyword evidence="1" id="KW-1133">Transmembrane helix</keyword>
<dbReference type="RefSeq" id="WP_381525150.1">
    <property type="nucleotide sequence ID" value="NZ_JBHULN010000011.1"/>
</dbReference>
<keyword evidence="3" id="KW-1185">Reference proteome</keyword>
<dbReference type="EMBL" id="JBHULN010000011">
    <property type="protein sequence ID" value="MFD2572594.1"/>
    <property type="molecule type" value="Genomic_DNA"/>
</dbReference>
<comment type="caution">
    <text evidence="2">The sequence shown here is derived from an EMBL/GenBank/DDBJ whole genome shotgun (WGS) entry which is preliminary data.</text>
</comment>
<protein>
    <submittedName>
        <fullName evidence="2">Uncharacterized protein</fullName>
    </submittedName>
</protein>
<name>A0ABW5M871_9BACT</name>
<evidence type="ECO:0000313" key="3">
    <source>
        <dbReference type="Proteomes" id="UP001597469"/>
    </source>
</evidence>
<evidence type="ECO:0000256" key="1">
    <source>
        <dbReference type="SAM" id="Phobius"/>
    </source>
</evidence>
<sequence length="56" mass="6369">MPKLPWAKYLFSIWGVAILITLTAKFITTNVLILAPLSVGLYWLLVKSFAKIRGYQ</sequence>